<keyword evidence="8" id="KW-1185">Reference proteome</keyword>
<dbReference type="Gene3D" id="3.40.50.300">
    <property type="entry name" value="P-loop containing nucleotide triphosphate hydrolases"/>
    <property type="match status" value="1"/>
</dbReference>
<dbReference type="CDD" id="cd03214">
    <property type="entry name" value="ABC_Iron-Siderophores_B12_Hemin"/>
    <property type="match status" value="1"/>
</dbReference>
<evidence type="ECO:0000313" key="8">
    <source>
        <dbReference type="Proteomes" id="UP001385499"/>
    </source>
</evidence>
<comment type="caution">
    <text evidence="7">The sequence shown here is derived from an EMBL/GenBank/DDBJ whole genome shotgun (WGS) entry which is preliminary data.</text>
</comment>
<keyword evidence="1" id="KW-0813">Transport</keyword>
<evidence type="ECO:0000256" key="5">
    <source>
        <dbReference type="ARBA" id="ARBA00023065"/>
    </source>
</evidence>
<evidence type="ECO:0000256" key="3">
    <source>
        <dbReference type="ARBA" id="ARBA00022840"/>
    </source>
</evidence>
<name>A0ABU8TP61_9HYPH</name>
<feature type="domain" description="ABC transporter" evidence="6">
    <location>
        <begin position="4"/>
        <end position="230"/>
    </location>
</feature>
<dbReference type="EMBL" id="JBAKIA010000014">
    <property type="protein sequence ID" value="MEJ8475958.1"/>
    <property type="molecule type" value="Genomic_DNA"/>
</dbReference>
<dbReference type="PROSITE" id="PS50893">
    <property type="entry name" value="ABC_TRANSPORTER_2"/>
    <property type="match status" value="1"/>
</dbReference>
<reference evidence="7 8" key="1">
    <citation type="submission" date="2024-02" db="EMBL/GenBank/DDBJ databases">
        <title>Roseibium algae sp. nov., isolated from marine alga (Grateloupia sp.), showing potential in myo-inositol conversion.</title>
        <authorList>
            <person name="Wang Y."/>
        </authorList>
    </citation>
    <scope>NUCLEOTIDE SEQUENCE [LARGE SCALE GENOMIC DNA]</scope>
    <source>
        <strain evidence="7 8">H3510</strain>
    </source>
</reference>
<dbReference type="InterPro" id="IPR003439">
    <property type="entry name" value="ABC_transporter-like_ATP-bd"/>
</dbReference>
<evidence type="ECO:0000256" key="1">
    <source>
        <dbReference type="ARBA" id="ARBA00022448"/>
    </source>
</evidence>
<accession>A0ABU8TP61</accession>
<evidence type="ECO:0000256" key="2">
    <source>
        <dbReference type="ARBA" id="ARBA00022741"/>
    </source>
</evidence>
<dbReference type="SUPFAM" id="SSF52540">
    <property type="entry name" value="P-loop containing nucleoside triphosphate hydrolases"/>
    <property type="match status" value="1"/>
</dbReference>
<keyword evidence="3 7" id="KW-0067">ATP-binding</keyword>
<keyword evidence="4" id="KW-0864">Zinc transport</keyword>
<dbReference type="InterPro" id="IPR027417">
    <property type="entry name" value="P-loop_NTPase"/>
</dbReference>
<protein>
    <submittedName>
        <fullName evidence="7">ABC transporter ATP-binding protein</fullName>
    </submittedName>
</protein>
<evidence type="ECO:0000256" key="4">
    <source>
        <dbReference type="ARBA" id="ARBA00022906"/>
    </source>
</evidence>
<dbReference type="SMART" id="SM00382">
    <property type="entry name" value="AAA"/>
    <property type="match status" value="1"/>
</dbReference>
<evidence type="ECO:0000313" key="7">
    <source>
        <dbReference type="EMBL" id="MEJ8475958.1"/>
    </source>
</evidence>
<dbReference type="InterPro" id="IPR003593">
    <property type="entry name" value="AAA+_ATPase"/>
</dbReference>
<evidence type="ECO:0000259" key="6">
    <source>
        <dbReference type="PROSITE" id="PS50893"/>
    </source>
</evidence>
<dbReference type="RefSeq" id="WP_340276245.1">
    <property type="nucleotide sequence ID" value="NZ_JBAKIA010000014.1"/>
</dbReference>
<dbReference type="InterPro" id="IPR050153">
    <property type="entry name" value="Metal_Ion_Import_ABC"/>
</dbReference>
<sequence>MVSLQLNAVCAGYGRTPILTDISTPIFKGGQVVALIGPNAAGKSTLFRRIAGVMKGAGEVLVTGASSPQAVCYMPQDTGANPVLSVYESIILARMQGRALKVKGDDLAKVDEVVDLLKLESISHHNIGDLSGGQRQLVSAAQALVRNPDILLMDEPTSALDLNRQIELLRIVRALAVEKKMLILIALHDINHAMRFAESVMVLSGGRLRASGPTSDVITPNLLREVYSIDARIEHCSKGIPQVIVDDVADQP</sequence>
<proteinExistence type="predicted"/>
<keyword evidence="4" id="KW-0862">Zinc</keyword>
<dbReference type="GO" id="GO:0005524">
    <property type="term" value="F:ATP binding"/>
    <property type="evidence" value="ECO:0007669"/>
    <property type="project" value="UniProtKB-KW"/>
</dbReference>
<keyword evidence="5" id="KW-0406">Ion transport</keyword>
<dbReference type="Proteomes" id="UP001385499">
    <property type="component" value="Unassembled WGS sequence"/>
</dbReference>
<dbReference type="Pfam" id="PF00005">
    <property type="entry name" value="ABC_tran"/>
    <property type="match status" value="1"/>
</dbReference>
<organism evidence="7 8">
    <name type="scientific">Roseibium algae</name>
    <dbReference type="NCBI Taxonomy" id="3123038"/>
    <lineage>
        <taxon>Bacteria</taxon>
        <taxon>Pseudomonadati</taxon>
        <taxon>Pseudomonadota</taxon>
        <taxon>Alphaproteobacteria</taxon>
        <taxon>Hyphomicrobiales</taxon>
        <taxon>Stappiaceae</taxon>
        <taxon>Roseibium</taxon>
    </lineage>
</organism>
<dbReference type="PANTHER" id="PTHR42734:SF21">
    <property type="entry name" value="IRON ABC TRANSPORTER, ATP-BINDING PROTEIN"/>
    <property type="match status" value="1"/>
</dbReference>
<dbReference type="PANTHER" id="PTHR42734">
    <property type="entry name" value="METAL TRANSPORT SYSTEM ATP-BINDING PROTEIN TM_0124-RELATED"/>
    <property type="match status" value="1"/>
</dbReference>
<keyword evidence="2" id="KW-0547">Nucleotide-binding</keyword>
<gene>
    <name evidence="7" type="ORF">V6575_17840</name>
</gene>